<evidence type="ECO:0000259" key="2">
    <source>
        <dbReference type="Pfam" id="PF00535"/>
    </source>
</evidence>
<dbReference type="Proteomes" id="UP000248311">
    <property type="component" value="Unassembled WGS sequence"/>
</dbReference>
<dbReference type="OrthoDB" id="7527830at2"/>
<sequence length="947" mass="105037">MQHDDTSAAAIRDLEASALFDPDWYLQSNPEARESDLSPAEHYLSVGGPEGRSPSPEFDAAAYLQDHPDVAAAGYVPLLHYLHHGCREGRRVRMADPAGGTVVASEPVAPYYGPRLGALVREVSGRRHADAAQIPEYETIGRDFDVAYYLLRYKDMARSQRQDVVHHYIRAGAQEGRDPAPEFSTRAYLSRYPELAESGENPFLHWITQGRAEGRIAAPFREFDALSKIIGRPAPEVQELLNATQRALRARLEQGELGRMVAKAAALDPLVAQSWPELVQVKVPPFHSDPVIARVAALYRLQEAAEFRRARFVILVNRPRWGGGRRMEGHIGHALARIAAPGEVVVLTTEHSGEMPPDKFPDGVRHVDFAALATGLPEAAQQRVLAEFLRSLCPEAAFNINSRLMWDSMKPYGRALSSSMKLFAGLFCNEQTPLGFWTGYPINRFYRYFDLLDGVCTDSRALERDLTERYAVPPEQRPALTVLEAPVDPSIPLAEAPQAKTGRRPQVFWSGRFDRQKRLDIAYAVARAMPEIDLRMWGEPVMSGAVLPPKPDNVRHEGLYGSFSDLPLEEADLWLYTAEWDGVPSVLLEVAMSGLPLVGSRVGGTGEVLRDRLSEPVDEIEDVEAYVAGIRRVLQDPAAARARARRLRQALAEVRTGAHYVSRLKGILGYEPPHLAAQRAAAIEKARPAGNDGAATRPAERVDLSLILTVHDETVVSGPTMTSADIAVARAREAGFSVEQILALDNATPATQAYFDQPAFDHWRRVPLAQGDLGRARNTVLEQAAGDHIAFLDADDLFSENWLAEGMALMRRSEDEGARVIVHPELNWQFDAGSSIFYNTAQDHPLFTPWFLTAMHYYDSLCLAPRAAHEAIRYVSRDIPNGLSFQDWQFTVETMEAGWRHVVAPETIIFKRRRDNSLVVESSSRKSVLRALDCMAIDRIGTLGAAG</sequence>
<feature type="domain" description="Glycosyltransferase 2-like" evidence="2">
    <location>
        <begin position="738"/>
        <end position="818"/>
    </location>
</feature>
<dbReference type="Pfam" id="PF20706">
    <property type="entry name" value="GT4-conflict"/>
    <property type="match status" value="1"/>
</dbReference>
<evidence type="ECO:0000256" key="1">
    <source>
        <dbReference type="SAM" id="MobiDB-lite"/>
    </source>
</evidence>
<reference evidence="3 4" key="1">
    <citation type="submission" date="2018-06" db="EMBL/GenBank/DDBJ databases">
        <title>Genomic Encyclopedia of Type Strains, Phase III (KMG-III): the genomes of soil and plant-associated and newly described type strains.</title>
        <authorList>
            <person name="Whitman W."/>
        </authorList>
    </citation>
    <scope>NUCLEOTIDE SEQUENCE [LARGE SCALE GENOMIC DNA]</scope>
    <source>
        <strain evidence="3 4">CECT 9025</strain>
    </source>
</reference>
<dbReference type="RefSeq" id="WP_110815272.1">
    <property type="nucleotide sequence ID" value="NZ_QJTE01000005.1"/>
</dbReference>
<dbReference type="Gene3D" id="3.90.550.10">
    <property type="entry name" value="Spore Coat Polysaccharide Biosynthesis Protein SpsA, Chain A"/>
    <property type="match status" value="1"/>
</dbReference>
<organism evidence="3 4">
    <name type="scientific">Pseudoroseicyclus aestuarii</name>
    <dbReference type="NCBI Taxonomy" id="1795041"/>
    <lineage>
        <taxon>Bacteria</taxon>
        <taxon>Pseudomonadati</taxon>
        <taxon>Pseudomonadota</taxon>
        <taxon>Alphaproteobacteria</taxon>
        <taxon>Rhodobacterales</taxon>
        <taxon>Paracoccaceae</taxon>
        <taxon>Pseudoroseicyclus</taxon>
    </lineage>
</organism>
<accession>A0A318SMX0</accession>
<keyword evidence="4" id="KW-1185">Reference proteome</keyword>
<dbReference type="PANTHER" id="PTHR12526:SF630">
    <property type="entry name" value="GLYCOSYLTRANSFERASE"/>
    <property type="match status" value="1"/>
</dbReference>
<gene>
    <name evidence="3" type="ORF">DFP88_10514</name>
</gene>
<dbReference type="CDD" id="cd00761">
    <property type="entry name" value="Glyco_tranf_GTA_type"/>
    <property type="match status" value="1"/>
</dbReference>
<proteinExistence type="predicted"/>
<dbReference type="PANTHER" id="PTHR12526">
    <property type="entry name" value="GLYCOSYLTRANSFERASE"/>
    <property type="match status" value="1"/>
</dbReference>
<dbReference type="InterPro" id="IPR001173">
    <property type="entry name" value="Glyco_trans_2-like"/>
</dbReference>
<dbReference type="SUPFAM" id="SSF53756">
    <property type="entry name" value="UDP-Glycosyltransferase/glycogen phosphorylase"/>
    <property type="match status" value="1"/>
</dbReference>
<evidence type="ECO:0000313" key="3">
    <source>
        <dbReference type="EMBL" id="PYE82174.1"/>
    </source>
</evidence>
<dbReference type="GO" id="GO:0016740">
    <property type="term" value="F:transferase activity"/>
    <property type="evidence" value="ECO:0007669"/>
    <property type="project" value="UniProtKB-KW"/>
</dbReference>
<dbReference type="EMBL" id="QJTE01000005">
    <property type="protein sequence ID" value="PYE82174.1"/>
    <property type="molecule type" value="Genomic_DNA"/>
</dbReference>
<evidence type="ECO:0000313" key="4">
    <source>
        <dbReference type="Proteomes" id="UP000248311"/>
    </source>
</evidence>
<dbReference type="Gene3D" id="3.40.50.2000">
    <property type="entry name" value="Glycogen Phosphorylase B"/>
    <property type="match status" value="2"/>
</dbReference>
<dbReference type="AlphaFoldDB" id="A0A318SMX0"/>
<feature type="region of interest" description="Disordered" evidence="1">
    <location>
        <begin position="30"/>
        <end position="55"/>
    </location>
</feature>
<name>A0A318SMX0_9RHOB</name>
<keyword evidence="3" id="KW-0808">Transferase</keyword>
<protein>
    <submittedName>
        <fullName evidence="3">Glycosyltransferase involved in cell wall biosynthesis</fullName>
    </submittedName>
</protein>
<dbReference type="InterPro" id="IPR029044">
    <property type="entry name" value="Nucleotide-diphossugar_trans"/>
</dbReference>
<comment type="caution">
    <text evidence="3">The sequence shown here is derived from an EMBL/GenBank/DDBJ whole genome shotgun (WGS) entry which is preliminary data.</text>
</comment>
<dbReference type="SUPFAM" id="SSF53448">
    <property type="entry name" value="Nucleotide-diphospho-sugar transferases"/>
    <property type="match status" value="1"/>
</dbReference>
<dbReference type="Pfam" id="PF00535">
    <property type="entry name" value="Glycos_transf_2"/>
    <property type="match status" value="1"/>
</dbReference>